<dbReference type="AlphaFoldDB" id="E0I6Y0"/>
<protein>
    <submittedName>
        <fullName evidence="2">Uncharacterized protein</fullName>
    </submittedName>
</protein>
<name>E0I6Y0_9BACL</name>
<sequence length="224" mass="25452">MWISPPQRSDKTRPVQPVQRSRKYVDYPLRDEHDPQALTNLNESRQREAADDAAQAITALMQRLAKLRALIDNGAPFHNHHPNAAGFLAAFRVSYNDCLLAFDEHEALLAAWRLVLLKPMTAFIEQNPLSLILEGSPAQLTFDSAWTKHTRSRSQMQSNLVRLLFEPDGAAVAIRDVITRIMRSPAASLIETSKLRHIFDPVAYTYTPYSRPRRNTGLLLQWQG</sequence>
<accession>E0I6Y0</accession>
<dbReference type="EMBL" id="AEDD01000003">
    <property type="protein sequence ID" value="EFM11796.1"/>
    <property type="molecule type" value="Genomic_DNA"/>
</dbReference>
<dbReference type="Proteomes" id="UP000005387">
    <property type="component" value="Unassembled WGS sequence"/>
</dbReference>
<organism evidence="2 3">
    <name type="scientific">Paenibacillus curdlanolyticus YK9</name>
    <dbReference type="NCBI Taxonomy" id="717606"/>
    <lineage>
        <taxon>Bacteria</taxon>
        <taxon>Bacillati</taxon>
        <taxon>Bacillota</taxon>
        <taxon>Bacilli</taxon>
        <taxon>Bacillales</taxon>
        <taxon>Paenibacillaceae</taxon>
        <taxon>Paenibacillus</taxon>
    </lineage>
</organism>
<evidence type="ECO:0000256" key="1">
    <source>
        <dbReference type="SAM" id="MobiDB-lite"/>
    </source>
</evidence>
<evidence type="ECO:0000313" key="3">
    <source>
        <dbReference type="Proteomes" id="UP000005387"/>
    </source>
</evidence>
<proteinExistence type="predicted"/>
<keyword evidence="3" id="KW-1185">Reference proteome</keyword>
<gene>
    <name evidence="2" type="ORF">PaecuDRAFT_1402</name>
</gene>
<reference evidence="2 3" key="1">
    <citation type="submission" date="2010-07" db="EMBL/GenBank/DDBJ databases">
        <title>The draft genome of Paenibacillus curdlanolyticus YK9.</title>
        <authorList>
            <consortium name="US DOE Joint Genome Institute (JGI-PGF)"/>
            <person name="Lucas S."/>
            <person name="Copeland A."/>
            <person name="Lapidus A."/>
            <person name="Cheng J.-F."/>
            <person name="Bruce D."/>
            <person name="Goodwin L."/>
            <person name="Pitluck S."/>
            <person name="Land M.L."/>
            <person name="Hauser L."/>
            <person name="Chang Y.-J."/>
            <person name="Jeffries C."/>
            <person name="Anderson I.J."/>
            <person name="Johnson E."/>
            <person name="Loganathan U."/>
            <person name="Mulhopadhyay B."/>
            <person name="Kyrpides N."/>
            <person name="Woyke T.J."/>
        </authorList>
    </citation>
    <scope>NUCLEOTIDE SEQUENCE [LARGE SCALE GENOMIC DNA]</scope>
    <source>
        <strain evidence="2 3">YK9</strain>
    </source>
</reference>
<dbReference type="RefSeq" id="WP_006037415.1">
    <property type="nucleotide sequence ID" value="NZ_AEDD01000003.1"/>
</dbReference>
<dbReference type="OrthoDB" id="2609600at2"/>
<feature type="region of interest" description="Disordered" evidence="1">
    <location>
        <begin position="1"/>
        <end position="26"/>
    </location>
</feature>
<evidence type="ECO:0000313" key="2">
    <source>
        <dbReference type="EMBL" id="EFM11796.1"/>
    </source>
</evidence>